<keyword evidence="1" id="KW-0732">Signal</keyword>
<accession>A0A3D4VCH1</accession>
<feature type="chain" id="PRO_5017727948" evidence="1">
    <location>
        <begin position="31"/>
        <end position="227"/>
    </location>
</feature>
<sequence>MRRAPGIRRLMWLPACFALLACAGASSVPAQTPASASRLPGISGDTLDPNWVPVGFGTLRQDDIALKTSPSSGLQVRAIPVDERFIRLLSPDSYRALRELVNGNEPKLQAIRERNRLPHYSVWYVSFFAIEQGETRFSPQEFIIANTGRDFRPLDMVPLTPGFGEYRLRQREVQSALLVFDGQLDLNQPVSAKMESVPTATDWASVLQRVERERAAVRSRAGAKKRF</sequence>
<gene>
    <name evidence="2" type="ORF">DGD08_15115</name>
</gene>
<dbReference type="EMBL" id="DPIY01000010">
    <property type="protein sequence ID" value="HCT58534.1"/>
    <property type="molecule type" value="Genomic_DNA"/>
</dbReference>
<organism evidence="2 3">
    <name type="scientific">Gemmatimonas aurantiaca</name>
    <dbReference type="NCBI Taxonomy" id="173480"/>
    <lineage>
        <taxon>Bacteria</taxon>
        <taxon>Pseudomonadati</taxon>
        <taxon>Gemmatimonadota</taxon>
        <taxon>Gemmatimonadia</taxon>
        <taxon>Gemmatimonadales</taxon>
        <taxon>Gemmatimonadaceae</taxon>
        <taxon>Gemmatimonas</taxon>
    </lineage>
</organism>
<protein>
    <submittedName>
        <fullName evidence="2">Uncharacterized protein</fullName>
    </submittedName>
</protein>
<reference evidence="2 3" key="1">
    <citation type="journal article" date="2018" name="Nat. Biotechnol.">
        <title>A standardized bacterial taxonomy based on genome phylogeny substantially revises the tree of life.</title>
        <authorList>
            <person name="Parks D.H."/>
            <person name="Chuvochina M."/>
            <person name="Waite D.W."/>
            <person name="Rinke C."/>
            <person name="Skarshewski A."/>
            <person name="Chaumeil P.A."/>
            <person name="Hugenholtz P."/>
        </authorList>
    </citation>
    <scope>NUCLEOTIDE SEQUENCE [LARGE SCALE GENOMIC DNA]</scope>
    <source>
        <strain evidence="2">UBA8844</strain>
    </source>
</reference>
<dbReference type="AlphaFoldDB" id="A0A3D4VCH1"/>
<name>A0A3D4VCH1_9BACT</name>
<feature type="signal peptide" evidence="1">
    <location>
        <begin position="1"/>
        <end position="30"/>
    </location>
</feature>
<comment type="caution">
    <text evidence="2">The sequence shown here is derived from an EMBL/GenBank/DDBJ whole genome shotgun (WGS) entry which is preliminary data.</text>
</comment>
<dbReference type="PROSITE" id="PS51257">
    <property type="entry name" value="PROKAR_LIPOPROTEIN"/>
    <property type="match status" value="1"/>
</dbReference>
<evidence type="ECO:0000313" key="2">
    <source>
        <dbReference type="EMBL" id="HCT58534.1"/>
    </source>
</evidence>
<dbReference type="Proteomes" id="UP000264071">
    <property type="component" value="Unassembled WGS sequence"/>
</dbReference>
<evidence type="ECO:0000313" key="3">
    <source>
        <dbReference type="Proteomes" id="UP000264071"/>
    </source>
</evidence>
<evidence type="ECO:0000256" key="1">
    <source>
        <dbReference type="SAM" id="SignalP"/>
    </source>
</evidence>
<proteinExistence type="predicted"/>